<dbReference type="RefSeq" id="XP_008085526.1">
    <property type="nucleotide sequence ID" value="XM_008087335.1"/>
</dbReference>
<dbReference type="AlphaFoldDB" id="S3CNS4"/>
<dbReference type="Proteomes" id="UP000016922">
    <property type="component" value="Unassembled WGS sequence"/>
</dbReference>
<accession>S3CNS4</accession>
<dbReference type="GeneID" id="19464013"/>
<evidence type="ECO:0008006" key="3">
    <source>
        <dbReference type="Google" id="ProtNLM"/>
    </source>
</evidence>
<sequence length="335" mass="36899">MAAITILGAAAAALQLAEYGKGIVLFIAKLYKNVKSIPQHYREYEAQLNFLVQIAEKIAGSEQLQSIYVQIYLESLEVEVRALQRILCQPFPSHWKSSSPKRLWTLIAGAEQREIDDHLDRLDKKNTQLSLYIQIVNSDQIATVHSNLEKLNKGVAMAYSQSNRATSVREAKPAKKISAQKPWESFNPYQKQISDDKQLVLARGRDGMTSAQNATPSQSFLANTGDATFFADIEIDGDAIVYNGDVNECSCTTPCSCADNAVGSIYASIVARDGIVLNGPTGKQRGARYGKIRGKERAAMCNGTFRDGRAREGMIGELIRMVGARDGGRGKIYER</sequence>
<dbReference type="EMBL" id="KE145369">
    <property type="protein sequence ID" value="EPE28167.1"/>
    <property type="molecule type" value="Genomic_DNA"/>
</dbReference>
<gene>
    <name evidence="1" type="ORF">GLAREA_04958</name>
</gene>
<evidence type="ECO:0000313" key="2">
    <source>
        <dbReference type="Proteomes" id="UP000016922"/>
    </source>
</evidence>
<protein>
    <recommendedName>
        <fullName evidence="3">Fungal N-terminal domain-containing protein</fullName>
    </recommendedName>
</protein>
<dbReference type="KEGG" id="glz:GLAREA_04958"/>
<proteinExistence type="predicted"/>
<organism evidence="1 2">
    <name type="scientific">Glarea lozoyensis (strain ATCC 20868 / MF5171)</name>
    <dbReference type="NCBI Taxonomy" id="1116229"/>
    <lineage>
        <taxon>Eukaryota</taxon>
        <taxon>Fungi</taxon>
        <taxon>Dikarya</taxon>
        <taxon>Ascomycota</taxon>
        <taxon>Pezizomycotina</taxon>
        <taxon>Leotiomycetes</taxon>
        <taxon>Helotiales</taxon>
        <taxon>Helotiaceae</taxon>
        <taxon>Glarea</taxon>
    </lineage>
</organism>
<evidence type="ECO:0000313" key="1">
    <source>
        <dbReference type="EMBL" id="EPE28167.1"/>
    </source>
</evidence>
<reference evidence="1 2" key="1">
    <citation type="journal article" date="2013" name="BMC Genomics">
        <title>Genomics-driven discovery of the pneumocandin biosynthetic gene cluster in the fungus Glarea lozoyensis.</title>
        <authorList>
            <person name="Chen L."/>
            <person name="Yue Q."/>
            <person name="Zhang X."/>
            <person name="Xiang M."/>
            <person name="Wang C."/>
            <person name="Li S."/>
            <person name="Che Y."/>
            <person name="Ortiz-Lopez F.J."/>
            <person name="Bills G.F."/>
            <person name="Liu X."/>
            <person name="An Z."/>
        </authorList>
    </citation>
    <scope>NUCLEOTIDE SEQUENCE [LARGE SCALE GENOMIC DNA]</scope>
    <source>
        <strain evidence="2">ATCC 20868 / MF5171</strain>
    </source>
</reference>
<dbReference type="HOGENOM" id="CLU_829126_0_0_1"/>
<keyword evidence="2" id="KW-1185">Reference proteome</keyword>
<name>S3CNS4_GLAL2</name>